<organism evidence="9 10">
    <name type="scientific">Dichelobacter nodosus (strain VCS1703A)</name>
    <dbReference type="NCBI Taxonomy" id="246195"/>
    <lineage>
        <taxon>Bacteria</taxon>
        <taxon>Pseudomonadati</taxon>
        <taxon>Pseudomonadota</taxon>
        <taxon>Gammaproteobacteria</taxon>
        <taxon>Cardiobacteriales</taxon>
        <taxon>Cardiobacteriaceae</taxon>
        <taxon>Dichelobacter</taxon>
    </lineage>
</organism>
<dbReference type="eggNOG" id="COG0705">
    <property type="taxonomic scope" value="Bacteria"/>
</dbReference>
<sequence length="200" mass="22596">MFHSPILKRAGVITWIVFALCFGFTLLIRAGYSPLTRWFLFYPEAIKHGQIWRIITPAFLHFSMLGSVFVHLLFNTTIWLNLASAIESHERSSRLAGLFFFSAISSNIIAYLSYSSAFGGLSGVVYALIGYIGMRGRFDVYYQTILPPSMIRVFIGFMLIGYTGLFGVMANNAHLSGFFAGVLYAYGSGKRFRRFKNECR</sequence>
<feature type="transmembrane region" description="Helical" evidence="7">
    <location>
        <begin position="12"/>
        <end position="32"/>
    </location>
</feature>
<feature type="transmembrane region" description="Helical" evidence="7">
    <location>
        <begin position="141"/>
        <end position="162"/>
    </location>
</feature>
<dbReference type="Proteomes" id="UP000000248">
    <property type="component" value="Chromosome"/>
</dbReference>
<protein>
    <submittedName>
        <fullName evidence="9">GlpG-like proten</fullName>
    </submittedName>
</protein>
<evidence type="ECO:0000256" key="6">
    <source>
        <dbReference type="ARBA" id="ARBA00023136"/>
    </source>
</evidence>
<feature type="transmembrane region" description="Helical" evidence="7">
    <location>
        <begin position="52"/>
        <end position="74"/>
    </location>
</feature>
<dbReference type="SUPFAM" id="SSF144091">
    <property type="entry name" value="Rhomboid-like"/>
    <property type="match status" value="1"/>
</dbReference>
<evidence type="ECO:0000256" key="5">
    <source>
        <dbReference type="ARBA" id="ARBA00022989"/>
    </source>
</evidence>
<keyword evidence="4" id="KW-0378">Hydrolase</keyword>
<dbReference type="STRING" id="246195.DNO_1330"/>
<comment type="subcellular location">
    <subcellularLocation>
        <location evidence="1">Membrane</location>
        <topology evidence="1">Multi-pass membrane protein</topology>
    </subcellularLocation>
</comment>
<keyword evidence="10" id="KW-1185">Reference proteome</keyword>
<accession>A5EX27</accession>
<dbReference type="Pfam" id="PF01694">
    <property type="entry name" value="Rhomboid"/>
    <property type="match status" value="1"/>
</dbReference>
<feature type="domain" description="Peptidase S54 rhomboid" evidence="8">
    <location>
        <begin position="49"/>
        <end position="187"/>
    </location>
</feature>
<keyword evidence="6 7" id="KW-0472">Membrane</keyword>
<evidence type="ECO:0000259" key="8">
    <source>
        <dbReference type="Pfam" id="PF01694"/>
    </source>
</evidence>
<evidence type="ECO:0000256" key="2">
    <source>
        <dbReference type="ARBA" id="ARBA00009045"/>
    </source>
</evidence>
<dbReference type="InterPro" id="IPR035952">
    <property type="entry name" value="Rhomboid-like_sf"/>
</dbReference>
<gene>
    <name evidence="9" type="ordered locus">DNO_1330</name>
</gene>
<evidence type="ECO:0000256" key="1">
    <source>
        <dbReference type="ARBA" id="ARBA00004141"/>
    </source>
</evidence>
<dbReference type="Gene3D" id="1.20.1540.10">
    <property type="entry name" value="Rhomboid-like"/>
    <property type="match status" value="1"/>
</dbReference>
<evidence type="ECO:0000313" key="10">
    <source>
        <dbReference type="Proteomes" id="UP000000248"/>
    </source>
</evidence>
<dbReference type="GO" id="GO:0016020">
    <property type="term" value="C:membrane"/>
    <property type="evidence" value="ECO:0007669"/>
    <property type="project" value="UniProtKB-SubCell"/>
</dbReference>
<dbReference type="AlphaFoldDB" id="A5EX27"/>
<dbReference type="PANTHER" id="PTHR43731:SF14">
    <property type="entry name" value="PRESENILIN-ASSOCIATED RHOMBOID-LIKE PROTEIN, MITOCHONDRIAL"/>
    <property type="match status" value="1"/>
</dbReference>
<evidence type="ECO:0000313" key="9">
    <source>
        <dbReference type="EMBL" id="ABQ13780.1"/>
    </source>
</evidence>
<name>A5EX27_DICNV</name>
<comment type="similarity">
    <text evidence="2">Belongs to the peptidase S54 family.</text>
</comment>
<evidence type="ECO:0000256" key="3">
    <source>
        <dbReference type="ARBA" id="ARBA00022692"/>
    </source>
</evidence>
<dbReference type="KEGG" id="dno:DNO_1330"/>
<keyword evidence="3 7" id="KW-0812">Transmembrane</keyword>
<evidence type="ECO:0000256" key="7">
    <source>
        <dbReference type="SAM" id="Phobius"/>
    </source>
</evidence>
<dbReference type="GO" id="GO:0004252">
    <property type="term" value="F:serine-type endopeptidase activity"/>
    <property type="evidence" value="ECO:0007669"/>
    <property type="project" value="InterPro"/>
</dbReference>
<evidence type="ECO:0000256" key="4">
    <source>
        <dbReference type="ARBA" id="ARBA00022801"/>
    </source>
</evidence>
<dbReference type="InterPro" id="IPR050925">
    <property type="entry name" value="Rhomboid_protease_S54"/>
</dbReference>
<dbReference type="EMBL" id="CP000513">
    <property type="protein sequence ID" value="ABQ13780.1"/>
    <property type="molecule type" value="Genomic_DNA"/>
</dbReference>
<proteinExistence type="inferred from homology"/>
<reference evidence="9 10" key="1">
    <citation type="journal article" date="2007" name="Nat. Biotechnol.">
        <title>Genome sequence and identification of candidate vaccine antigens from the animal pathogen Dichelobacter nodosus.</title>
        <authorList>
            <person name="Myers G.S."/>
            <person name="Parker D."/>
            <person name="Al-Hasani K."/>
            <person name="Kennan R.M."/>
            <person name="Seemann T."/>
            <person name="Ren Q."/>
            <person name="Badger J.H."/>
            <person name="Selengut J.D."/>
            <person name="Deboy R.T."/>
            <person name="Tettelin H."/>
            <person name="Boyce J.D."/>
            <person name="McCarl V.P."/>
            <person name="Han X."/>
            <person name="Nelson W.C."/>
            <person name="Madupu R."/>
            <person name="Mohamoud Y."/>
            <person name="Holley T."/>
            <person name="Fedorova N."/>
            <person name="Khouri H."/>
            <person name="Bottomley S.P."/>
            <person name="Whittington R.J."/>
            <person name="Adler B."/>
            <person name="Songer J.G."/>
            <person name="Rood J.I."/>
            <person name="Paulsen I.T."/>
        </authorList>
    </citation>
    <scope>NUCLEOTIDE SEQUENCE [LARGE SCALE GENOMIC DNA]</scope>
    <source>
        <strain evidence="9 10">VCS1703A</strain>
    </source>
</reference>
<keyword evidence="5 7" id="KW-1133">Transmembrane helix</keyword>
<dbReference type="InterPro" id="IPR022764">
    <property type="entry name" value="Peptidase_S54_rhomboid_dom"/>
</dbReference>
<dbReference type="HOGENOM" id="CLU_1394137_0_0_6"/>
<feature type="transmembrane region" description="Helical" evidence="7">
    <location>
        <begin position="118"/>
        <end position="134"/>
    </location>
</feature>
<dbReference type="PANTHER" id="PTHR43731">
    <property type="entry name" value="RHOMBOID PROTEASE"/>
    <property type="match status" value="1"/>
</dbReference>